<gene>
    <name evidence="1" type="ORF">rCG_63598</name>
</gene>
<accession>A6JL54</accession>
<sequence>MIQPECKMNKLQKDISDISVVKIKDSRSRLTSRISGAPLGRLGIGIFLPRYFISQL</sequence>
<evidence type="ECO:0000313" key="1">
    <source>
        <dbReference type="EMBL" id="EDM10619.1"/>
    </source>
</evidence>
<reference evidence="2" key="1">
    <citation type="submission" date="2005-09" db="EMBL/GenBank/DDBJ databases">
        <authorList>
            <person name="Mural R.J."/>
            <person name="Li P.W."/>
            <person name="Adams M.D."/>
            <person name="Amanatides P.G."/>
            <person name="Baden-Tillson H."/>
            <person name="Barnstead M."/>
            <person name="Chin S.H."/>
            <person name="Dew I."/>
            <person name="Evans C.A."/>
            <person name="Ferriera S."/>
            <person name="Flanigan M."/>
            <person name="Fosler C."/>
            <person name="Glodek A."/>
            <person name="Gu Z."/>
            <person name="Holt R.A."/>
            <person name="Jennings D."/>
            <person name="Kraft C.L."/>
            <person name="Lu F."/>
            <person name="Nguyen T."/>
            <person name="Nusskern D.R."/>
            <person name="Pfannkoch C.M."/>
            <person name="Sitter C."/>
            <person name="Sutton G.G."/>
            <person name="Venter J.C."/>
            <person name="Wang Z."/>
            <person name="Woodage T."/>
            <person name="Zheng X.H."/>
            <person name="Zhong F."/>
        </authorList>
    </citation>
    <scope>NUCLEOTIDE SEQUENCE [LARGE SCALE GENOMIC DNA]</scope>
    <source>
        <strain>BN</strain>
        <strain evidence="2">Sprague-Dawley</strain>
    </source>
</reference>
<name>A6JL54_RAT</name>
<proteinExistence type="predicted"/>
<dbReference type="AlphaFoldDB" id="A6JL54"/>
<protein>
    <submittedName>
        <fullName evidence="1">RCG63598</fullName>
    </submittedName>
</protein>
<organism evidence="1 2">
    <name type="scientific">Rattus norvegicus</name>
    <name type="common">Rat</name>
    <dbReference type="NCBI Taxonomy" id="10116"/>
    <lineage>
        <taxon>Eukaryota</taxon>
        <taxon>Metazoa</taxon>
        <taxon>Chordata</taxon>
        <taxon>Craniata</taxon>
        <taxon>Vertebrata</taxon>
        <taxon>Euteleostomi</taxon>
        <taxon>Mammalia</taxon>
        <taxon>Eutheria</taxon>
        <taxon>Euarchontoglires</taxon>
        <taxon>Glires</taxon>
        <taxon>Rodentia</taxon>
        <taxon>Myomorpha</taxon>
        <taxon>Muroidea</taxon>
        <taxon>Muridae</taxon>
        <taxon>Murinae</taxon>
        <taxon>Rattus</taxon>
    </lineage>
</organism>
<dbReference type="Proteomes" id="UP000234681">
    <property type="component" value="Chromosome 11"/>
</dbReference>
<evidence type="ECO:0000313" key="2">
    <source>
        <dbReference type="Proteomes" id="UP000234681"/>
    </source>
</evidence>
<dbReference type="EMBL" id="CH473989">
    <property type="protein sequence ID" value="EDM10619.1"/>
    <property type="molecule type" value="Genomic_DNA"/>
</dbReference>